<feature type="region of interest" description="Disordered" evidence="1">
    <location>
        <begin position="142"/>
        <end position="166"/>
    </location>
</feature>
<organism evidence="2 3">
    <name type="scientific">Dentipellis fragilis</name>
    <dbReference type="NCBI Taxonomy" id="205917"/>
    <lineage>
        <taxon>Eukaryota</taxon>
        <taxon>Fungi</taxon>
        <taxon>Dikarya</taxon>
        <taxon>Basidiomycota</taxon>
        <taxon>Agaricomycotina</taxon>
        <taxon>Agaricomycetes</taxon>
        <taxon>Russulales</taxon>
        <taxon>Hericiaceae</taxon>
        <taxon>Dentipellis</taxon>
    </lineage>
</organism>
<dbReference type="EMBL" id="SEOQ01000187">
    <property type="protein sequence ID" value="TFY67551.1"/>
    <property type="molecule type" value="Genomic_DNA"/>
</dbReference>
<evidence type="ECO:0000313" key="2">
    <source>
        <dbReference type="EMBL" id="TFY67551.1"/>
    </source>
</evidence>
<sequence length="166" mass="18617">MYWSHRPHRLFWFGIGSVITYSVMKCHERKGIEMSHAYPAPPPIDMAAYGQNQQQQASAPAVTVTHTHRHGWGWRHGDRHGDRTVPNDSQPAAAPASTPAGFFEGERVKEMGYQASQTMSELSEATIDSAIANLQSIRTKLAERRNRVDQTTPSPAPEQKAPERWV</sequence>
<feature type="compositionally biased region" description="Basic and acidic residues" evidence="1">
    <location>
        <begin position="75"/>
        <end position="85"/>
    </location>
</feature>
<reference evidence="2 3" key="1">
    <citation type="submission" date="2019-02" db="EMBL/GenBank/DDBJ databases">
        <title>Genome sequencing of the rare red list fungi Dentipellis fragilis.</title>
        <authorList>
            <person name="Buettner E."/>
            <person name="Kellner H."/>
        </authorList>
    </citation>
    <scope>NUCLEOTIDE SEQUENCE [LARGE SCALE GENOMIC DNA]</scope>
    <source>
        <strain evidence="2 3">DSM 105465</strain>
    </source>
</reference>
<comment type="caution">
    <text evidence="2">The sequence shown here is derived from an EMBL/GenBank/DDBJ whole genome shotgun (WGS) entry which is preliminary data.</text>
</comment>
<name>A0A4Y9Z147_9AGAM</name>
<evidence type="ECO:0000256" key="1">
    <source>
        <dbReference type="SAM" id="MobiDB-lite"/>
    </source>
</evidence>
<keyword evidence="3" id="KW-1185">Reference proteome</keyword>
<evidence type="ECO:0000313" key="3">
    <source>
        <dbReference type="Proteomes" id="UP000298327"/>
    </source>
</evidence>
<accession>A0A4Y9Z147</accession>
<feature type="region of interest" description="Disordered" evidence="1">
    <location>
        <begin position="72"/>
        <end position="102"/>
    </location>
</feature>
<dbReference type="AlphaFoldDB" id="A0A4Y9Z147"/>
<dbReference type="Proteomes" id="UP000298327">
    <property type="component" value="Unassembled WGS sequence"/>
</dbReference>
<protein>
    <submittedName>
        <fullName evidence="2">Uncharacterized protein</fullName>
    </submittedName>
</protein>
<gene>
    <name evidence="2" type="ORF">EVG20_g3907</name>
</gene>
<feature type="compositionally biased region" description="Low complexity" evidence="1">
    <location>
        <begin position="91"/>
        <end position="100"/>
    </location>
</feature>
<proteinExistence type="predicted"/>
<dbReference type="OrthoDB" id="2960209at2759"/>